<evidence type="ECO:0000313" key="3">
    <source>
        <dbReference type="Proteomes" id="UP000309215"/>
    </source>
</evidence>
<reference evidence="2 3" key="1">
    <citation type="submission" date="2019-04" db="EMBL/GenBank/DDBJ databases">
        <authorList>
            <person name="Li Y."/>
            <person name="Wang J."/>
        </authorList>
    </citation>
    <scope>NUCLEOTIDE SEQUENCE [LARGE SCALE GENOMIC DNA]</scope>
    <source>
        <strain evidence="2 3">DSM 14668</strain>
    </source>
</reference>
<keyword evidence="3" id="KW-1185">Reference proteome</keyword>
<accession>A0A4U1IV83</accession>
<name>A0A4U1IV83_9BACT</name>
<comment type="caution">
    <text evidence="2">The sequence shown here is derived from an EMBL/GenBank/DDBJ whole genome shotgun (WGS) entry which is preliminary data.</text>
</comment>
<dbReference type="InterPro" id="IPR013324">
    <property type="entry name" value="RNA_pol_sigma_r3/r4-like"/>
</dbReference>
<dbReference type="AlphaFoldDB" id="A0A4U1IV83"/>
<dbReference type="Gene3D" id="1.10.10.10">
    <property type="entry name" value="Winged helix-like DNA-binding domain superfamily/Winged helix DNA-binding domain"/>
    <property type="match status" value="1"/>
</dbReference>
<dbReference type="InterPro" id="IPR036388">
    <property type="entry name" value="WH-like_DNA-bd_sf"/>
</dbReference>
<dbReference type="RefSeq" id="WP_136934947.1">
    <property type="nucleotide sequence ID" value="NZ_SSMQ01000076.1"/>
</dbReference>
<evidence type="ECO:0000256" key="1">
    <source>
        <dbReference type="SAM" id="MobiDB-lite"/>
    </source>
</evidence>
<feature type="region of interest" description="Disordered" evidence="1">
    <location>
        <begin position="212"/>
        <end position="258"/>
    </location>
</feature>
<dbReference type="SUPFAM" id="SSF88659">
    <property type="entry name" value="Sigma3 and sigma4 domains of RNA polymerase sigma factors"/>
    <property type="match status" value="1"/>
</dbReference>
<organism evidence="2 3">
    <name type="scientific">Polyangium fumosum</name>
    <dbReference type="NCBI Taxonomy" id="889272"/>
    <lineage>
        <taxon>Bacteria</taxon>
        <taxon>Pseudomonadati</taxon>
        <taxon>Myxococcota</taxon>
        <taxon>Polyangia</taxon>
        <taxon>Polyangiales</taxon>
        <taxon>Polyangiaceae</taxon>
        <taxon>Polyangium</taxon>
    </lineage>
</organism>
<evidence type="ECO:0000313" key="2">
    <source>
        <dbReference type="EMBL" id="TKC98022.1"/>
    </source>
</evidence>
<dbReference type="OrthoDB" id="9818767at2"/>
<gene>
    <name evidence="2" type="ORF">E8A74_42925</name>
</gene>
<proteinExistence type="predicted"/>
<dbReference type="Proteomes" id="UP000309215">
    <property type="component" value="Unassembled WGS sequence"/>
</dbReference>
<sequence length="258" mass="29584">MTTTIPKNIRQEFEKKIRRGIFNPVARFLHENIREERMQEALGFTWALYKRHAEVGDILDDALLVHACRLRAIDLSRHLASGDRTQRLKDVFDQRNYNRRRVEVLGLGEYVAEFEDNPQIDNQESNADVGRARPRSLNPMGRIISAISLNEWLETLAPRDRQLIELRAAGHDLDEIGTALGMERVAVCRRVKVLGELLAEHAGMPDAVHRRQLKRAKASEEPAPESGIRAKTRGRPRKAQAPNSIKRDRPSRWVRRAA</sequence>
<dbReference type="EMBL" id="SSMQ01000076">
    <property type="protein sequence ID" value="TKC98022.1"/>
    <property type="molecule type" value="Genomic_DNA"/>
</dbReference>
<protein>
    <submittedName>
        <fullName evidence="2">Uncharacterized protein</fullName>
    </submittedName>
</protein>